<dbReference type="AlphaFoldDB" id="A0A4Z2CD35"/>
<evidence type="ECO:0008006" key="5">
    <source>
        <dbReference type="Google" id="ProtNLM"/>
    </source>
</evidence>
<feature type="compositionally biased region" description="Low complexity" evidence="2">
    <location>
        <begin position="150"/>
        <end position="159"/>
    </location>
</feature>
<reference evidence="3 4" key="1">
    <citation type="submission" date="2019-04" db="EMBL/GenBank/DDBJ databases">
        <title>The sequence and de novo assembly of Takifugu bimaculatus genome using PacBio and Hi-C technologies.</title>
        <authorList>
            <person name="Xu P."/>
            <person name="Liu B."/>
            <person name="Zhou Z."/>
        </authorList>
    </citation>
    <scope>NUCLEOTIDE SEQUENCE [LARGE SCALE GENOMIC DNA]</scope>
    <source>
        <strain evidence="3">TB-2018</strain>
        <tissue evidence="3">Muscle</tissue>
    </source>
</reference>
<feature type="compositionally biased region" description="Basic and acidic residues" evidence="2">
    <location>
        <begin position="784"/>
        <end position="797"/>
    </location>
</feature>
<feature type="compositionally biased region" description="Polar residues" evidence="2">
    <location>
        <begin position="21"/>
        <end position="33"/>
    </location>
</feature>
<dbReference type="GO" id="GO:0003712">
    <property type="term" value="F:transcription coregulator activity"/>
    <property type="evidence" value="ECO:0007669"/>
    <property type="project" value="TreeGrafter"/>
</dbReference>
<protein>
    <recommendedName>
        <fullName evidence="5">Thyroid hormone receptor-associated protein 3</fullName>
    </recommendedName>
</protein>
<name>A0A4Z2CD35_9TELE</name>
<feature type="region of interest" description="Disordered" evidence="2">
    <location>
        <begin position="1"/>
        <end position="313"/>
    </location>
</feature>
<feature type="region of interest" description="Disordered" evidence="2">
    <location>
        <begin position="738"/>
        <end position="848"/>
    </location>
</feature>
<evidence type="ECO:0000313" key="3">
    <source>
        <dbReference type="EMBL" id="TNN02168.1"/>
    </source>
</evidence>
<dbReference type="GO" id="GO:0016592">
    <property type="term" value="C:mediator complex"/>
    <property type="evidence" value="ECO:0007669"/>
    <property type="project" value="TreeGrafter"/>
</dbReference>
<feature type="compositionally biased region" description="Polar residues" evidence="2">
    <location>
        <begin position="178"/>
        <end position="189"/>
    </location>
</feature>
<comment type="similarity">
    <text evidence="1">Belongs to the BCLAF1/THRAP3 family.</text>
</comment>
<feature type="compositionally biased region" description="Low complexity" evidence="2">
    <location>
        <begin position="167"/>
        <end position="177"/>
    </location>
</feature>
<sequence>MRSRQLQLLINPGRFHRSIRPPTQQAQPESSMTEPAEEKKEDQRAWGVGGERSISVRFKAVEQTHPGTTISRSRTRSRSRSRSRSHSPPNNREKNYQRSYQNNRNYRGYIRGGRRPFNFRGRGRGFFPRGHYQRGGGGYNNHNFRPNWKNYKQNPQKKQQQYHHHQQQQQQQQNYSQGRPQNYQSSSRSPPRDASHHSDRSPTPLSRHSRHSSASSHNSSPKFRQNCLPISQNSKDVKEKSLASKVVQKEGGGDGETEALVAGLAGDAKEDGSGGKTEGSWQTTTNCSSGQNQMSPLASSAAGAGQNAPHNAASNTPTKMTNAISNGGPSCEAACSSFATKKASQECLNSVLSSFFSNEDYLEGDKNAISIAFGKFLEEQNKKAKALENGNDTETKEVNMEQEKVNGKPSTIVSDSAPEQYNRAADGSFSMKSILKASPFLSPDGEDSEEPRFFHNDDFSKVKSQAARSARDLFAERFSKRPYVAYSQAANSDAMTEDLYLSQKQEKMAGLAAALREREAVGKFDGMSADVDLKARKMAPSSSILSPSPRRRNLERELFTIKTDNSPFSFPRTSEAKINVRADFLRESLFGCSTVLAEERQLSQCLVQSSRKDQEFRAIFQHIPNAQLQRCPSELFAQHIVAIVHHIKAQHFPPCEMTLNERFTMYHRRAAEKEIMKPRKSPEIHRRIDVSPRAFKKHSQLFEAVKSSEDDPYKDGGEKLKSDPMDLRLDIERRKKYCTQEKHQNRERDTKDCGRETPVDKFSEGHKSSNTTTETGRLTLNAQKTEDGATPRVEERASSYARPRAVPALTAPKWAHKKFGINVEDRAERERETQQDHRNERESAGERS</sequence>
<feature type="compositionally biased region" description="Basic and acidic residues" evidence="2">
    <location>
        <begin position="235"/>
        <end position="252"/>
    </location>
</feature>
<comment type="caution">
    <text evidence="3">The sequence shown here is derived from an EMBL/GenBank/DDBJ whole genome shotgun (WGS) entry which is preliminary data.</text>
</comment>
<feature type="compositionally biased region" description="Basic residues" evidence="2">
    <location>
        <begin position="73"/>
        <end position="85"/>
    </location>
</feature>
<proteinExistence type="inferred from homology"/>
<evidence type="ECO:0000256" key="2">
    <source>
        <dbReference type="SAM" id="MobiDB-lite"/>
    </source>
</evidence>
<feature type="compositionally biased region" description="Polar residues" evidence="2">
    <location>
        <begin position="279"/>
        <end position="298"/>
    </location>
</feature>
<dbReference type="Pfam" id="PF15440">
    <property type="entry name" value="THRAP3_BCLAF1"/>
    <property type="match status" value="1"/>
</dbReference>
<dbReference type="PANTHER" id="PTHR15268:SF16">
    <property type="entry name" value="THYROID HORMONE RECEPTOR-ASSOCIATED PROTEIN 3"/>
    <property type="match status" value="1"/>
</dbReference>
<dbReference type="InterPro" id="IPR029199">
    <property type="entry name" value="THRAP3_BCLAF1"/>
</dbReference>
<evidence type="ECO:0000313" key="4">
    <source>
        <dbReference type="Proteomes" id="UP000516260"/>
    </source>
</evidence>
<evidence type="ECO:0000256" key="1">
    <source>
        <dbReference type="ARBA" id="ARBA00006481"/>
    </source>
</evidence>
<feature type="compositionally biased region" description="Low complexity" evidence="2">
    <location>
        <begin position="97"/>
        <end position="130"/>
    </location>
</feature>
<feature type="compositionally biased region" description="Basic and acidic residues" evidence="2">
    <location>
        <begin position="823"/>
        <end position="848"/>
    </location>
</feature>
<dbReference type="PANTHER" id="PTHR15268">
    <property type="entry name" value="THRAP3/BCLAF1"/>
    <property type="match status" value="1"/>
</dbReference>
<feature type="compositionally biased region" description="Basic and acidic residues" evidence="2">
    <location>
        <begin position="190"/>
        <end position="200"/>
    </location>
</feature>
<dbReference type="GO" id="GO:0045944">
    <property type="term" value="P:positive regulation of transcription by RNA polymerase II"/>
    <property type="evidence" value="ECO:0007669"/>
    <property type="project" value="TreeGrafter"/>
</dbReference>
<dbReference type="EMBL" id="SWLE01000002">
    <property type="protein sequence ID" value="TNN02168.1"/>
    <property type="molecule type" value="Genomic_DNA"/>
</dbReference>
<feature type="compositionally biased region" description="Polar residues" evidence="2">
    <location>
        <begin position="768"/>
        <end position="783"/>
    </location>
</feature>
<organism evidence="3 4">
    <name type="scientific">Takifugu bimaculatus</name>
    <dbReference type="NCBI Taxonomy" id="433685"/>
    <lineage>
        <taxon>Eukaryota</taxon>
        <taxon>Metazoa</taxon>
        <taxon>Chordata</taxon>
        <taxon>Craniata</taxon>
        <taxon>Vertebrata</taxon>
        <taxon>Euteleostomi</taxon>
        <taxon>Actinopterygii</taxon>
        <taxon>Neopterygii</taxon>
        <taxon>Teleostei</taxon>
        <taxon>Neoteleostei</taxon>
        <taxon>Acanthomorphata</taxon>
        <taxon>Eupercaria</taxon>
        <taxon>Tetraodontiformes</taxon>
        <taxon>Tetradontoidea</taxon>
        <taxon>Tetraodontidae</taxon>
        <taxon>Takifugu</taxon>
    </lineage>
</organism>
<accession>A0A4Z2CD35</accession>
<keyword evidence="4" id="KW-1185">Reference proteome</keyword>
<dbReference type="GO" id="GO:0003677">
    <property type="term" value="F:DNA binding"/>
    <property type="evidence" value="ECO:0007669"/>
    <property type="project" value="TreeGrafter"/>
</dbReference>
<dbReference type="Proteomes" id="UP000516260">
    <property type="component" value="Chromosome 10"/>
</dbReference>
<feature type="compositionally biased region" description="Basic and acidic residues" evidence="2">
    <location>
        <begin position="738"/>
        <end position="767"/>
    </location>
</feature>
<gene>
    <name evidence="3" type="ORF">fugu_009655</name>
</gene>